<name>A0A078A7W1_STYLE</name>
<dbReference type="Proteomes" id="UP000039865">
    <property type="component" value="Unassembled WGS sequence"/>
</dbReference>
<dbReference type="InParanoid" id="A0A078A7W1"/>
<dbReference type="AlphaFoldDB" id="A0A078A7W1"/>
<keyword evidence="2" id="KW-1185">Reference proteome</keyword>
<organism evidence="1 2">
    <name type="scientific">Stylonychia lemnae</name>
    <name type="common">Ciliate</name>
    <dbReference type="NCBI Taxonomy" id="5949"/>
    <lineage>
        <taxon>Eukaryota</taxon>
        <taxon>Sar</taxon>
        <taxon>Alveolata</taxon>
        <taxon>Ciliophora</taxon>
        <taxon>Intramacronucleata</taxon>
        <taxon>Spirotrichea</taxon>
        <taxon>Stichotrichia</taxon>
        <taxon>Sporadotrichida</taxon>
        <taxon>Oxytrichidae</taxon>
        <taxon>Stylonychinae</taxon>
        <taxon>Stylonychia</taxon>
    </lineage>
</organism>
<accession>A0A078A7W1</accession>
<proteinExistence type="predicted"/>
<dbReference type="EMBL" id="CCKQ01007022">
    <property type="protein sequence ID" value="CDW78350.1"/>
    <property type="molecule type" value="Genomic_DNA"/>
</dbReference>
<gene>
    <name evidence="1" type="primary">Contig13947.g14882</name>
    <name evidence="1" type="ORF">STYLEM_7326</name>
</gene>
<evidence type="ECO:0000313" key="1">
    <source>
        <dbReference type="EMBL" id="CDW78350.1"/>
    </source>
</evidence>
<dbReference type="OrthoDB" id="10629954at2759"/>
<evidence type="ECO:0000313" key="2">
    <source>
        <dbReference type="Proteomes" id="UP000039865"/>
    </source>
</evidence>
<protein>
    <submittedName>
        <fullName evidence="1">Uncharacterized protein</fullName>
    </submittedName>
</protein>
<reference evidence="1 2" key="1">
    <citation type="submission" date="2014-06" db="EMBL/GenBank/DDBJ databases">
        <authorList>
            <person name="Swart Estienne"/>
        </authorList>
    </citation>
    <scope>NUCLEOTIDE SEQUENCE [LARGE SCALE GENOMIC DNA]</scope>
    <source>
        <strain evidence="1 2">130c</strain>
    </source>
</reference>
<sequence length="320" mass="37751">MSYLQGLRIINAIMKYKGKKKFKPRPKPEIEAALSMDFTHMSPEKVKEFKKNMMYGSTYERFFGRYHDLSAGEAEILKYKRLSELKIVSHLNPQAISYIENWTYLKDDNYYVSMVIVVLRNLYTFLKNLQPKVSTYTEKHYWAQKHELINPSRFDTIEIAVKKETHKNMHNTNYNKLMREYSQPTLFRRNQQGSGKYVGVTPAEIKQQLMKGNMNILGKVITTDPASTSYMANYKGLMPRQRIRPLDLDQAVSMTGGSIIPDPYLYETLRKEQQSTLETLRKTQSMQTLQQIIIFLLIYRFFERKAPSTNYSPTRSFKYW</sequence>